<comment type="caution">
    <text evidence="2">The sequence shown here is derived from an EMBL/GenBank/DDBJ whole genome shotgun (WGS) entry which is preliminary data.</text>
</comment>
<accession>A0ABS5VGV8</accession>
<dbReference type="SUPFAM" id="SSF53756">
    <property type="entry name" value="UDP-Glycosyltransferase/glycogen phosphorylase"/>
    <property type="match status" value="1"/>
</dbReference>
<dbReference type="EMBL" id="JAHEWS010000020">
    <property type="protein sequence ID" value="MBT1588731.1"/>
    <property type="molecule type" value="Genomic_DNA"/>
</dbReference>
<evidence type="ECO:0000313" key="3">
    <source>
        <dbReference type="Proteomes" id="UP001519641"/>
    </source>
</evidence>
<organism evidence="2 3">
    <name type="scientific">Curtobacterium aurantiacum</name>
    <dbReference type="NCBI Taxonomy" id="3236919"/>
    <lineage>
        <taxon>Bacteria</taxon>
        <taxon>Bacillati</taxon>
        <taxon>Actinomycetota</taxon>
        <taxon>Actinomycetes</taxon>
        <taxon>Micrococcales</taxon>
        <taxon>Microbacteriaceae</taxon>
        <taxon>Curtobacterium</taxon>
    </lineage>
</organism>
<keyword evidence="3" id="KW-1185">Reference proteome</keyword>
<dbReference type="Pfam" id="PF04101">
    <property type="entry name" value="Glyco_tran_28_C"/>
    <property type="match status" value="1"/>
</dbReference>
<dbReference type="Gene3D" id="3.40.50.2000">
    <property type="entry name" value="Glycogen Phosphorylase B"/>
    <property type="match status" value="1"/>
</dbReference>
<reference evidence="2 3" key="1">
    <citation type="submission" date="2021-05" db="EMBL/GenBank/DDBJ databases">
        <title>Whole genome sequence of Curtobacterium flaccumfaciens pv. flaccumfaciens strain CFBP 8819.</title>
        <authorList>
            <person name="Osdaghi E."/>
            <person name="Taghouti G."/>
            <person name="Portier P."/>
            <person name="Fazliarab A."/>
            <person name="Taghavi S.M."/>
            <person name="Briand M."/>
            <person name="Le-Saux M."/>
            <person name="Jacques M.-A."/>
        </authorList>
    </citation>
    <scope>NUCLEOTIDE SEQUENCE [LARGE SCALE GENOMIC DNA]</scope>
    <source>
        <strain evidence="2 3">CFBP 8819</strain>
    </source>
</reference>
<dbReference type="Proteomes" id="UP001519641">
    <property type="component" value="Unassembled WGS sequence"/>
</dbReference>
<protein>
    <recommendedName>
        <fullName evidence="1">Glycosyl transferase family 28 C-terminal domain-containing protein</fullName>
    </recommendedName>
</protein>
<dbReference type="InterPro" id="IPR007235">
    <property type="entry name" value="Glyco_trans_28_C"/>
</dbReference>
<feature type="domain" description="Glycosyl transferase family 28 C-terminal" evidence="1">
    <location>
        <begin position="3"/>
        <end position="146"/>
    </location>
</feature>
<evidence type="ECO:0000313" key="2">
    <source>
        <dbReference type="EMBL" id="MBT1588731.1"/>
    </source>
</evidence>
<dbReference type="RefSeq" id="WP_214529969.1">
    <property type="nucleotide sequence ID" value="NZ_JAHEWO010000013.1"/>
</dbReference>
<evidence type="ECO:0000259" key="1">
    <source>
        <dbReference type="Pfam" id="PF04101"/>
    </source>
</evidence>
<gene>
    <name evidence="2" type="ORF">KK097_12995</name>
</gene>
<sequence>MKVLLTVGTHEQSFQRLLDAAQQTLLVRPDDEWVVQYGVGAWNLHLPSIRAAADYFDAPGMQAHLAWADVVVSQCSPGTVFGALAAGAWPLVLGRQLAFDEHVDDHQVLFARELDRAGLALDLQTAGRLATALAEEDQLDCADRQRRCRQAADRSAENAARFRTDVWRVLGDVA</sequence>
<name>A0ABS5VGV8_9MICO</name>
<proteinExistence type="predicted"/>